<protein>
    <submittedName>
        <fullName evidence="9">MFS transporter</fullName>
    </submittedName>
</protein>
<dbReference type="SUPFAM" id="SSF103473">
    <property type="entry name" value="MFS general substrate transporter"/>
    <property type="match status" value="1"/>
</dbReference>
<keyword evidence="6 7" id="KW-0472">Membrane</keyword>
<dbReference type="PANTHER" id="PTHR43124:SF10">
    <property type="entry name" value="PURINE EFFLUX PUMP PBUE"/>
    <property type="match status" value="1"/>
</dbReference>
<keyword evidence="10" id="KW-1185">Reference proteome</keyword>
<dbReference type="InterPro" id="IPR011701">
    <property type="entry name" value="MFS"/>
</dbReference>
<feature type="domain" description="Major facilitator superfamily (MFS) profile" evidence="8">
    <location>
        <begin position="4"/>
        <end position="382"/>
    </location>
</feature>
<name>A0ABX2ZSA8_9BACI</name>
<gene>
    <name evidence="9" type="ORF">BED47_19755</name>
</gene>
<dbReference type="InterPro" id="IPR050189">
    <property type="entry name" value="MFS_Efflux_Transporters"/>
</dbReference>
<comment type="subcellular location">
    <subcellularLocation>
        <location evidence="1">Cell membrane</location>
        <topology evidence="1">Multi-pass membrane protein</topology>
    </subcellularLocation>
</comment>
<feature type="transmembrane region" description="Helical" evidence="7">
    <location>
        <begin position="93"/>
        <end position="116"/>
    </location>
</feature>
<feature type="transmembrane region" description="Helical" evidence="7">
    <location>
        <begin position="357"/>
        <end position="377"/>
    </location>
</feature>
<evidence type="ECO:0000256" key="1">
    <source>
        <dbReference type="ARBA" id="ARBA00004651"/>
    </source>
</evidence>
<dbReference type="Pfam" id="PF07690">
    <property type="entry name" value="MFS_1"/>
    <property type="match status" value="1"/>
</dbReference>
<dbReference type="InterPro" id="IPR036259">
    <property type="entry name" value="MFS_trans_sf"/>
</dbReference>
<dbReference type="EMBL" id="MDKC01000008">
    <property type="protein sequence ID" value="ODG92443.1"/>
    <property type="molecule type" value="Genomic_DNA"/>
</dbReference>
<evidence type="ECO:0000256" key="5">
    <source>
        <dbReference type="ARBA" id="ARBA00022989"/>
    </source>
</evidence>
<keyword evidence="5 7" id="KW-1133">Transmembrane helix</keyword>
<dbReference type="PANTHER" id="PTHR43124">
    <property type="entry name" value="PURINE EFFLUX PUMP PBUE"/>
    <property type="match status" value="1"/>
</dbReference>
<keyword evidence="2" id="KW-0813">Transport</keyword>
<feature type="transmembrane region" description="Helical" evidence="7">
    <location>
        <begin position="7"/>
        <end position="29"/>
    </location>
</feature>
<feature type="transmembrane region" description="Helical" evidence="7">
    <location>
        <begin position="234"/>
        <end position="256"/>
    </location>
</feature>
<feature type="transmembrane region" description="Helical" evidence="7">
    <location>
        <begin position="128"/>
        <end position="150"/>
    </location>
</feature>
<evidence type="ECO:0000313" key="10">
    <source>
        <dbReference type="Proteomes" id="UP000094580"/>
    </source>
</evidence>
<keyword evidence="4 7" id="KW-0812">Transmembrane</keyword>
<accession>A0ABX2ZSA8</accession>
<keyword evidence="3" id="KW-1003">Cell membrane</keyword>
<evidence type="ECO:0000259" key="8">
    <source>
        <dbReference type="PROSITE" id="PS50850"/>
    </source>
</evidence>
<sequence>MHKSIYILAIATFVAGTVEFIITGLLSMIAGDLHVSVGAVGQLVSIFSVVFAFGAPIFIAITSKIERKKLLLIALSVFFFGNILSIISPNFAVLLIARIILAASCSVVIVVSITTATNIVSPEIRGRAIGVIFMGISSSLVFGVPLGTVIGENFGWRMTFVLVGLLSLLAMLGIYKFLPKVKGQPTIPLIKQVATLKNKRILSIQLISFLQLTGHFTIYTYFTPYLMKTMGLSTNMISIVLLVFGMAGILGGWLGGWSTDKFGGSKTLVFNLGLLAISILTLTFAPSSIISLFIIVVLWGTVSWSISPAVQDSLARVAKDSADIQVGLNNSFSHTGIALGSSLGGILITQYTVTMNALVGGIIVIFALLSAIYSFVLTNKVNETKLI</sequence>
<dbReference type="InterPro" id="IPR020846">
    <property type="entry name" value="MFS_dom"/>
</dbReference>
<evidence type="ECO:0000313" key="9">
    <source>
        <dbReference type="EMBL" id="ODG92443.1"/>
    </source>
</evidence>
<proteinExistence type="predicted"/>
<evidence type="ECO:0000256" key="3">
    <source>
        <dbReference type="ARBA" id="ARBA00022475"/>
    </source>
</evidence>
<dbReference type="Proteomes" id="UP000094580">
    <property type="component" value="Unassembled WGS sequence"/>
</dbReference>
<evidence type="ECO:0000256" key="7">
    <source>
        <dbReference type="SAM" id="Phobius"/>
    </source>
</evidence>
<reference evidence="9 10" key="1">
    <citation type="submission" date="2016-07" db="EMBL/GenBank/DDBJ databases">
        <authorList>
            <person name="Townsley L."/>
            <person name="Shank E.A."/>
        </authorList>
    </citation>
    <scope>NUCLEOTIDE SEQUENCE [LARGE SCALE GENOMIC DNA]</scope>
    <source>
        <strain evidence="9 10">CH01</strain>
    </source>
</reference>
<dbReference type="PROSITE" id="PS50850">
    <property type="entry name" value="MFS"/>
    <property type="match status" value="1"/>
</dbReference>
<dbReference type="RefSeq" id="WP_069033302.1">
    <property type="nucleotide sequence ID" value="NZ_MDKC01000008.1"/>
</dbReference>
<feature type="transmembrane region" description="Helical" evidence="7">
    <location>
        <begin position="268"/>
        <end position="299"/>
    </location>
</feature>
<comment type="caution">
    <text evidence="9">The sequence shown here is derived from an EMBL/GenBank/DDBJ whole genome shotgun (WGS) entry which is preliminary data.</text>
</comment>
<evidence type="ECO:0000256" key="4">
    <source>
        <dbReference type="ARBA" id="ARBA00022692"/>
    </source>
</evidence>
<feature type="transmembrane region" description="Helical" evidence="7">
    <location>
        <begin position="156"/>
        <end position="175"/>
    </location>
</feature>
<evidence type="ECO:0000256" key="2">
    <source>
        <dbReference type="ARBA" id="ARBA00022448"/>
    </source>
</evidence>
<feature type="transmembrane region" description="Helical" evidence="7">
    <location>
        <begin position="35"/>
        <end position="58"/>
    </location>
</feature>
<dbReference type="CDD" id="cd17324">
    <property type="entry name" value="MFS_NepI_like"/>
    <property type="match status" value="1"/>
</dbReference>
<feature type="transmembrane region" description="Helical" evidence="7">
    <location>
        <begin position="70"/>
        <end position="87"/>
    </location>
</feature>
<feature type="transmembrane region" description="Helical" evidence="7">
    <location>
        <begin position="201"/>
        <end position="222"/>
    </location>
</feature>
<evidence type="ECO:0000256" key="6">
    <source>
        <dbReference type="ARBA" id="ARBA00023136"/>
    </source>
</evidence>
<dbReference type="Gene3D" id="1.20.1250.20">
    <property type="entry name" value="MFS general substrate transporter like domains"/>
    <property type="match status" value="2"/>
</dbReference>
<organism evidence="9 10">
    <name type="scientific">Gottfriedia luciferensis</name>
    <dbReference type="NCBI Taxonomy" id="178774"/>
    <lineage>
        <taxon>Bacteria</taxon>
        <taxon>Bacillati</taxon>
        <taxon>Bacillota</taxon>
        <taxon>Bacilli</taxon>
        <taxon>Bacillales</taxon>
        <taxon>Bacillaceae</taxon>
        <taxon>Gottfriedia</taxon>
    </lineage>
</organism>